<organism evidence="1 2">
    <name type="scientific">Photorhabdus aegyptia</name>
    <dbReference type="NCBI Taxonomy" id="2805098"/>
    <lineage>
        <taxon>Bacteria</taxon>
        <taxon>Pseudomonadati</taxon>
        <taxon>Pseudomonadota</taxon>
        <taxon>Gammaproteobacteria</taxon>
        <taxon>Enterobacterales</taxon>
        <taxon>Morganellaceae</taxon>
        <taxon>Photorhabdus</taxon>
    </lineage>
</organism>
<reference evidence="1 2" key="1">
    <citation type="submission" date="2014-03" db="EMBL/GenBank/DDBJ databases">
        <title>Draft Genome of Photorhabdus luminescens BA1, an Egyptian Isolate.</title>
        <authorList>
            <person name="Ghazal S."/>
            <person name="Hurst S.G.IV."/>
            <person name="Morris K."/>
            <person name="Thomas K."/>
            <person name="Tisa L.S."/>
        </authorList>
    </citation>
    <scope>NUCLEOTIDE SEQUENCE [LARGE SCALE GENOMIC DNA]</scope>
    <source>
        <strain evidence="1 2">BA1</strain>
    </source>
</reference>
<protein>
    <submittedName>
        <fullName evidence="1">Uncharacterized protein</fullName>
    </submittedName>
</protein>
<dbReference type="AlphaFoldDB" id="A0A022PI74"/>
<accession>A0A022PI74</accession>
<gene>
    <name evidence="1" type="ORF">BA1DRAFT_01579</name>
</gene>
<evidence type="ECO:0000313" key="2">
    <source>
        <dbReference type="Proteomes" id="UP000023464"/>
    </source>
</evidence>
<evidence type="ECO:0000313" key="1">
    <source>
        <dbReference type="EMBL" id="EYU15842.1"/>
    </source>
</evidence>
<keyword evidence="2" id="KW-1185">Reference proteome</keyword>
<comment type="caution">
    <text evidence="1">The sequence shown here is derived from an EMBL/GenBank/DDBJ whole genome shotgun (WGS) entry which is preliminary data.</text>
</comment>
<proteinExistence type="predicted"/>
<dbReference type="EMBL" id="JFGV01000018">
    <property type="protein sequence ID" value="EYU15842.1"/>
    <property type="molecule type" value="Genomic_DNA"/>
</dbReference>
<name>A0A022PI74_9GAMM</name>
<dbReference type="Proteomes" id="UP000023464">
    <property type="component" value="Unassembled WGS sequence"/>
</dbReference>
<sequence length="60" mass="6984">MKKNYAILPQIVNIMGIRHTPWGIKNSSSYFTLGNSATKEFTHNIDKLFYCRTPYNHKPP</sequence>